<proteinExistence type="predicted"/>
<dbReference type="Proteomes" id="UP001056756">
    <property type="component" value="Chromosome"/>
</dbReference>
<sequence length="194" mass="22733">MAKERELYIVLTNTGTVLANVISYCTKEHLSHVSIAFDSDLREVYSFGRKYQRNPFIGGFIREDITGPVFLRSQCAIYRIKVSQQSYDTIRTQIDHFIHYSHHYHYNFLGMIAVYFNIPWDRRNHYFCSQFVSTILLNAELELFNKETTLVTPGDFLDAQLELIYRGRLRSYLGGLKHDIGDSFQPAYKLVQKL</sequence>
<dbReference type="EMBL" id="CP097899">
    <property type="protein sequence ID" value="URN96610.1"/>
    <property type="molecule type" value="Genomic_DNA"/>
</dbReference>
<evidence type="ECO:0000313" key="1">
    <source>
        <dbReference type="EMBL" id="URN96610.1"/>
    </source>
</evidence>
<dbReference type="SUPFAM" id="SSF54001">
    <property type="entry name" value="Cysteine proteinases"/>
    <property type="match status" value="1"/>
</dbReference>
<organism evidence="1 2">
    <name type="scientific">Candidatus Pristimantibacillus lignocellulolyticus</name>
    <dbReference type="NCBI Taxonomy" id="2994561"/>
    <lineage>
        <taxon>Bacteria</taxon>
        <taxon>Bacillati</taxon>
        <taxon>Bacillota</taxon>
        <taxon>Bacilli</taxon>
        <taxon>Bacillales</taxon>
        <taxon>Paenibacillaceae</taxon>
        <taxon>Candidatus Pristimantibacillus</taxon>
    </lineage>
</organism>
<dbReference type="InterPro" id="IPR038765">
    <property type="entry name" value="Papain-like_cys_pep_sf"/>
</dbReference>
<protein>
    <submittedName>
        <fullName evidence="1">Uncharacterized protein</fullName>
    </submittedName>
</protein>
<dbReference type="Gene3D" id="3.90.1720.10">
    <property type="entry name" value="endopeptidase domain like (from Nostoc punctiforme)"/>
    <property type="match status" value="1"/>
</dbReference>
<accession>A0A9J6ZKE7</accession>
<gene>
    <name evidence="1" type="ORF">NAG76_10460</name>
</gene>
<name>A0A9J6ZKE7_9BACL</name>
<reference evidence="1" key="1">
    <citation type="submission" date="2022-05" db="EMBL/GenBank/DDBJ databases">
        <title>Novel bacterial taxa in a minimal lignocellulolytic consortium and its capacity to transform plastics disclosed by genome-resolved metagenomics.</title>
        <authorList>
            <person name="Rodriguez C.A.D."/>
            <person name="Diaz-Garcia L."/>
            <person name="Herrera K."/>
            <person name="Tarazona N.A."/>
            <person name="Sproer C."/>
            <person name="Overmann J."/>
            <person name="Jimenez D.J."/>
        </authorList>
    </citation>
    <scope>NUCLEOTIDE SEQUENCE</scope>
    <source>
        <strain evidence="1">MAG5</strain>
    </source>
</reference>
<dbReference type="KEGG" id="plig:NAG76_10460"/>
<dbReference type="AlphaFoldDB" id="A0A9J6ZKE7"/>
<evidence type="ECO:0000313" key="2">
    <source>
        <dbReference type="Proteomes" id="UP001056756"/>
    </source>
</evidence>